<evidence type="ECO:0000313" key="2">
    <source>
        <dbReference type="Proteomes" id="UP000094056"/>
    </source>
</evidence>
<evidence type="ECO:0000313" key="1">
    <source>
        <dbReference type="EMBL" id="ODS30206.1"/>
    </source>
</evidence>
<comment type="caution">
    <text evidence="1">The sequence shown here is derived from an EMBL/GenBank/DDBJ whole genome shotgun (WGS) entry which is preliminary data.</text>
</comment>
<organism evidence="1 2">
    <name type="scientific">Candidatus Scalindua rubra</name>
    <dbReference type="NCBI Taxonomy" id="1872076"/>
    <lineage>
        <taxon>Bacteria</taxon>
        <taxon>Pseudomonadati</taxon>
        <taxon>Planctomycetota</taxon>
        <taxon>Candidatus Brocadiia</taxon>
        <taxon>Candidatus Brocadiales</taxon>
        <taxon>Candidatus Scalinduaceae</taxon>
        <taxon>Candidatus Scalindua</taxon>
    </lineage>
</organism>
<reference evidence="1 2" key="1">
    <citation type="submission" date="2016-07" db="EMBL/GenBank/DDBJ databases">
        <title>Draft genome of Scalindua rubra, obtained from a brine-seawater interface in the Red Sea, sheds light on salt adaptation in anammox bacteria.</title>
        <authorList>
            <person name="Speth D.R."/>
            <person name="Lagkouvardos I."/>
            <person name="Wang Y."/>
            <person name="Qian P.-Y."/>
            <person name="Dutilh B.E."/>
            <person name="Jetten M.S."/>
        </authorList>
    </citation>
    <scope>NUCLEOTIDE SEQUENCE [LARGE SCALE GENOMIC DNA]</scope>
    <source>
        <strain evidence="1">BSI-1</strain>
    </source>
</reference>
<sequence length="33" mass="3940">MPFMEIFIITNHCEAWPGTIINDQLTMMNNREK</sequence>
<dbReference type="Proteomes" id="UP000094056">
    <property type="component" value="Unassembled WGS sequence"/>
</dbReference>
<accession>A0A1E3X3I7</accession>
<protein>
    <submittedName>
        <fullName evidence="1">Uncharacterized protein</fullName>
    </submittedName>
</protein>
<gene>
    <name evidence="1" type="ORF">SCARUB_04687</name>
</gene>
<proteinExistence type="predicted"/>
<dbReference type="AlphaFoldDB" id="A0A1E3X3I7"/>
<name>A0A1E3X3I7_9BACT</name>
<dbReference type="EMBL" id="MAYW01000264">
    <property type="protein sequence ID" value="ODS30206.1"/>
    <property type="molecule type" value="Genomic_DNA"/>
</dbReference>